<gene>
    <name evidence="1" type="ORF">AQS8620_02361</name>
</gene>
<dbReference type="AlphaFoldDB" id="A0A1Y5T6Q1"/>
<accession>A0A1Y5T6Q1</accession>
<evidence type="ECO:0000313" key="1">
    <source>
        <dbReference type="EMBL" id="SLN53786.1"/>
    </source>
</evidence>
<evidence type="ECO:0000313" key="2">
    <source>
        <dbReference type="Proteomes" id="UP000193862"/>
    </source>
</evidence>
<sequence length="309" mass="33962">MLATWPLGPGDDLLGEPVLSRRLHSVRTAAQACGVDQRRLRKALAAEQIVPEADQGVPDAWEVFDAETAAPILERLTNYVTSKDMAALINATRSQFDLLVADGVLVPALDAPNVKAVWHPDQGRAFLDSVLTGAQQLRQAQHGWEHISKSAQRLKVGPGEIIAAIRDGRIKRVGNGMEREGYAAIHVYHEDVVAALQPDPINAKSIEVFAKTVGIGQPSNLKRMIDSGHVQTTTLKNPITKADQVYFTSEDETAFRSRYMTPKLLAETYAAPWQKLVRQLRDADIEPLGGSSRPFGNVYLRTETDRVLS</sequence>
<protein>
    <submittedName>
        <fullName evidence="1">Uncharacterized protein</fullName>
    </submittedName>
</protein>
<name>A0A1Y5T6Q1_9RHOB</name>
<dbReference type="EMBL" id="FWFS01000008">
    <property type="protein sequence ID" value="SLN53786.1"/>
    <property type="molecule type" value="Genomic_DNA"/>
</dbReference>
<dbReference type="Proteomes" id="UP000193862">
    <property type="component" value="Unassembled WGS sequence"/>
</dbReference>
<proteinExistence type="predicted"/>
<organism evidence="1 2">
    <name type="scientific">Aquimixticola soesokkakensis</name>
    <dbReference type="NCBI Taxonomy" id="1519096"/>
    <lineage>
        <taxon>Bacteria</taxon>
        <taxon>Pseudomonadati</taxon>
        <taxon>Pseudomonadota</taxon>
        <taxon>Alphaproteobacteria</taxon>
        <taxon>Rhodobacterales</taxon>
        <taxon>Paracoccaceae</taxon>
        <taxon>Aquimixticola</taxon>
    </lineage>
</organism>
<dbReference type="OrthoDB" id="7595282at2"/>
<keyword evidence="2" id="KW-1185">Reference proteome</keyword>
<dbReference type="RefSeq" id="WP_159453236.1">
    <property type="nucleotide sequence ID" value="NZ_FWFS01000008.1"/>
</dbReference>
<reference evidence="1 2" key="1">
    <citation type="submission" date="2017-03" db="EMBL/GenBank/DDBJ databases">
        <authorList>
            <person name="Afonso C.L."/>
            <person name="Miller P.J."/>
            <person name="Scott M.A."/>
            <person name="Spackman E."/>
            <person name="Goraichik I."/>
            <person name="Dimitrov K.M."/>
            <person name="Suarez D.L."/>
            <person name="Swayne D.E."/>
        </authorList>
    </citation>
    <scope>NUCLEOTIDE SEQUENCE [LARGE SCALE GENOMIC DNA]</scope>
    <source>
        <strain evidence="1 2">CECT 8620</strain>
    </source>
</reference>